<evidence type="ECO:0000313" key="3">
    <source>
        <dbReference type="Proteomes" id="UP001602058"/>
    </source>
</evidence>
<organism evidence="2 3">
    <name type="scientific">Streptomyces bluensis</name>
    <dbReference type="NCBI Taxonomy" id="33897"/>
    <lineage>
        <taxon>Bacteria</taxon>
        <taxon>Bacillati</taxon>
        <taxon>Actinomycetota</taxon>
        <taxon>Actinomycetes</taxon>
        <taxon>Kitasatosporales</taxon>
        <taxon>Streptomycetaceae</taxon>
        <taxon>Streptomyces</taxon>
    </lineage>
</organism>
<evidence type="ECO:0000256" key="1">
    <source>
        <dbReference type="SAM" id="MobiDB-lite"/>
    </source>
</evidence>
<reference evidence="2 3" key="1">
    <citation type="submission" date="2024-10" db="EMBL/GenBank/DDBJ databases">
        <title>The Natural Products Discovery Center: Release of the First 8490 Sequenced Strains for Exploring Actinobacteria Biosynthetic Diversity.</title>
        <authorList>
            <person name="Kalkreuter E."/>
            <person name="Kautsar S.A."/>
            <person name="Yang D."/>
            <person name="Bader C.D."/>
            <person name="Teijaro C.N."/>
            <person name="Fluegel L."/>
            <person name="Davis C.M."/>
            <person name="Simpson J.R."/>
            <person name="Lauterbach L."/>
            <person name="Steele A.D."/>
            <person name="Gui C."/>
            <person name="Meng S."/>
            <person name="Li G."/>
            <person name="Viehrig K."/>
            <person name="Ye F."/>
            <person name="Su P."/>
            <person name="Kiefer A.F."/>
            <person name="Nichols A."/>
            <person name="Cepeda A.J."/>
            <person name="Yan W."/>
            <person name="Fan B."/>
            <person name="Jiang Y."/>
            <person name="Adhikari A."/>
            <person name="Zheng C.-J."/>
            <person name="Schuster L."/>
            <person name="Cowan T.M."/>
            <person name="Smanski M.J."/>
            <person name="Chevrette M.G."/>
            <person name="De Carvalho L.P.S."/>
            <person name="Shen B."/>
        </authorList>
    </citation>
    <scope>NUCLEOTIDE SEQUENCE [LARGE SCALE GENOMIC DNA]</scope>
    <source>
        <strain evidence="2 3">NPDC001390</strain>
    </source>
</reference>
<dbReference type="InterPro" id="IPR011042">
    <property type="entry name" value="6-blade_b-propeller_TolB-like"/>
</dbReference>
<dbReference type="SUPFAM" id="SSF63829">
    <property type="entry name" value="Calcium-dependent phosphotriesterase"/>
    <property type="match status" value="1"/>
</dbReference>
<dbReference type="SUPFAM" id="SSF63825">
    <property type="entry name" value="YWTD domain"/>
    <property type="match status" value="2"/>
</dbReference>
<accession>A0ABW6UQY1</accession>
<feature type="compositionally biased region" description="Low complexity" evidence="1">
    <location>
        <begin position="1"/>
        <end position="15"/>
    </location>
</feature>
<dbReference type="InterPro" id="IPR051344">
    <property type="entry name" value="Vgb"/>
</dbReference>
<sequence>MRETTAETTAGATAACPSRFDETGGRRPVSTHWEARRLNPPNRLWGSNGIAFGPDGRLYVAQFLAGQISAVDPATGDVEVVVPMDSPVQSPDDLAFGADGSMYISDLVPGRVWRRSPRGEYTLVSGEVVNPNGITCVGDRLFVNEMKPGGRLLELFPDGGDPVVLTEGLALGNAMQLGPDGHLYYPHMMSGQNPLLTGQVWRIPPDGGAPELVADDVHQPVAVRFDQGGVLHVLSRGVEGIVTRVDLHGSGSRTLVTSGVVGLDNAAFDAENRMYVSSYSSGGVTEMHPDGRIREIVPRGLDGPYGVTIDLGGTVYAADHYRLATPAVTHEGEPDDSPDGTGPGGVTTHNLLHFHHGLTADGELLHFTSQYGTVQTYDPESGTTRERAAGLQRPLGIAVAPDGRLVVAETDAGRVVAVDDGDTVTVLAEGLDHPVDVAFDRSGRCYVSEERLGAVLRIEEGGRTAVVADGLGAPQGLAVLGDELFTVETGHRSLRAISLSTGESRTEAEDLPVGPPPGVVPRTEPALFADGMPGVAVRFAGLAATPDGGLLLSANGEGTVLRLTRTEAATAT</sequence>
<proteinExistence type="predicted"/>
<dbReference type="PANTHER" id="PTHR40274">
    <property type="entry name" value="VIRGINIAMYCIN B LYASE"/>
    <property type="match status" value="1"/>
</dbReference>
<comment type="caution">
    <text evidence="2">The sequence shown here is derived from an EMBL/GenBank/DDBJ whole genome shotgun (WGS) entry which is preliminary data.</text>
</comment>
<protein>
    <submittedName>
        <fullName evidence="2">Uncharacterized protein</fullName>
    </submittedName>
</protein>
<dbReference type="Gene3D" id="2.120.10.30">
    <property type="entry name" value="TolB, C-terminal domain"/>
    <property type="match status" value="3"/>
</dbReference>
<keyword evidence="3" id="KW-1185">Reference proteome</keyword>
<dbReference type="RefSeq" id="WP_387890260.1">
    <property type="nucleotide sequence ID" value="NZ_JBIAWJ010000016.1"/>
</dbReference>
<dbReference type="Proteomes" id="UP001602058">
    <property type="component" value="Unassembled WGS sequence"/>
</dbReference>
<feature type="region of interest" description="Disordered" evidence="1">
    <location>
        <begin position="499"/>
        <end position="518"/>
    </location>
</feature>
<feature type="region of interest" description="Disordered" evidence="1">
    <location>
        <begin position="1"/>
        <end position="29"/>
    </location>
</feature>
<dbReference type="PANTHER" id="PTHR40274:SF4">
    <property type="entry name" value="BLL1406 PROTEIN"/>
    <property type="match status" value="1"/>
</dbReference>
<gene>
    <name evidence="2" type="ORF">ACFY1D_27445</name>
</gene>
<evidence type="ECO:0000313" key="2">
    <source>
        <dbReference type="EMBL" id="MFF4525133.1"/>
    </source>
</evidence>
<dbReference type="EMBL" id="JBIAWJ010000016">
    <property type="protein sequence ID" value="MFF4525133.1"/>
    <property type="molecule type" value="Genomic_DNA"/>
</dbReference>
<name>A0ABW6UQY1_9ACTN</name>